<comment type="caution">
    <text evidence="4">The sequence shown here is derived from an EMBL/GenBank/DDBJ whole genome shotgun (WGS) entry which is preliminary data.</text>
</comment>
<dbReference type="SMART" id="SM00240">
    <property type="entry name" value="FHA"/>
    <property type="match status" value="1"/>
</dbReference>
<evidence type="ECO:0000259" key="3">
    <source>
        <dbReference type="PROSITE" id="PS50006"/>
    </source>
</evidence>
<dbReference type="PROSITE" id="PS50006">
    <property type="entry name" value="FHA_DOMAIN"/>
    <property type="match status" value="1"/>
</dbReference>
<accession>A0A1J4MVG3</accession>
<dbReference type="AlphaFoldDB" id="A0A1J4MVG3"/>
<evidence type="ECO:0000256" key="1">
    <source>
        <dbReference type="SAM" id="Coils"/>
    </source>
</evidence>
<feature type="domain" description="FHA" evidence="3">
    <location>
        <begin position="36"/>
        <end position="86"/>
    </location>
</feature>
<evidence type="ECO:0000313" key="4">
    <source>
        <dbReference type="EMBL" id="OII78126.1"/>
    </source>
</evidence>
<dbReference type="RefSeq" id="XP_067069972.1">
    <property type="nucleotide sequence ID" value="XM_067213779.1"/>
</dbReference>
<dbReference type="VEuPathDB" id="CryptoDB:cand_035530"/>
<name>A0A1J4MVG3_9CRYT</name>
<dbReference type="EMBL" id="LRBS01000007">
    <property type="protein sequence ID" value="OII78126.1"/>
    <property type="molecule type" value="Genomic_DNA"/>
</dbReference>
<feature type="coiled-coil region" evidence="1">
    <location>
        <begin position="319"/>
        <end position="392"/>
    </location>
</feature>
<dbReference type="OrthoDB" id="1305878at2759"/>
<dbReference type="CDD" id="cd00060">
    <property type="entry name" value="FHA"/>
    <property type="match status" value="1"/>
</dbReference>
<evidence type="ECO:0000256" key="2">
    <source>
        <dbReference type="SAM" id="MobiDB-lite"/>
    </source>
</evidence>
<proteinExistence type="predicted"/>
<gene>
    <name evidence="4" type="ORF">cand_035530</name>
</gene>
<evidence type="ECO:0000313" key="5">
    <source>
        <dbReference type="Proteomes" id="UP000186804"/>
    </source>
</evidence>
<dbReference type="InterPro" id="IPR050923">
    <property type="entry name" value="Cell_Proc_Reg/RNA_Proc"/>
</dbReference>
<organism evidence="4 5">
    <name type="scientific">Cryptosporidium andersoni</name>
    <dbReference type="NCBI Taxonomy" id="117008"/>
    <lineage>
        <taxon>Eukaryota</taxon>
        <taxon>Sar</taxon>
        <taxon>Alveolata</taxon>
        <taxon>Apicomplexa</taxon>
        <taxon>Conoidasida</taxon>
        <taxon>Coccidia</taxon>
        <taxon>Eucoccidiorida</taxon>
        <taxon>Eimeriorina</taxon>
        <taxon>Cryptosporidiidae</taxon>
        <taxon>Cryptosporidium</taxon>
    </lineage>
</organism>
<protein>
    <submittedName>
        <fullName evidence="4">FHA domain-containing protein</fullName>
    </submittedName>
</protein>
<reference evidence="4 5" key="1">
    <citation type="submission" date="2016-10" db="EMBL/GenBank/DDBJ databases">
        <title>Reductive evolution of mitochondrial metabolism and differential evolution of invasion-related proteins in Cryptosporidium.</title>
        <authorList>
            <person name="Liu S."/>
            <person name="Roellig D.M."/>
            <person name="Guo Y."/>
            <person name="Li N."/>
            <person name="Frace M.A."/>
            <person name="Tang K."/>
            <person name="Zhang L."/>
            <person name="Feng Y."/>
            <person name="Xiao L."/>
        </authorList>
    </citation>
    <scope>NUCLEOTIDE SEQUENCE [LARGE SCALE GENOMIC DNA]</scope>
    <source>
        <strain evidence="4">30847</strain>
    </source>
</reference>
<dbReference type="SUPFAM" id="SSF49879">
    <property type="entry name" value="SMAD/FHA domain"/>
    <property type="match status" value="1"/>
</dbReference>
<dbReference type="Proteomes" id="UP000186804">
    <property type="component" value="Unassembled WGS sequence"/>
</dbReference>
<dbReference type="Pfam" id="PF00498">
    <property type="entry name" value="FHA"/>
    <property type="match status" value="1"/>
</dbReference>
<keyword evidence="1" id="KW-0175">Coiled coil</keyword>
<dbReference type="Gene3D" id="2.60.200.20">
    <property type="match status" value="1"/>
</dbReference>
<dbReference type="InterPro" id="IPR008984">
    <property type="entry name" value="SMAD_FHA_dom_sf"/>
</dbReference>
<dbReference type="GeneID" id="92367737"/>
<dbReference type="InterPro" id="IPR000253">
    <property type="entry name" value="FHA_dom"/>
</dbReference>
<feature type="region of interest" description="Disordered" evidence="2">
    <location>
        <begin position="573"/>
        <end position="597"/>
    </location>
</feature>
<dbReference type="PANTHER" id="PTHR23308">
    <property type="entry name" value="NUCLEAR INHIBITOR OF PROTEIN PHOSPHATASE-1"/>
    <property type="match status" value="1"/>
</dbReference>
<keyword evidence="5" id="KW-1185">Reference proteome</keyword>
<sequence length="614" mass="69517">MFWWLKPVAPCCDPSLKESLKLPITFGNEELSSLKYIFGRKSDCSLRLKDQSISGHHCVVQVGDSVECLVLTDTSTNGTFVNGKRIAKSSPVTVKSGDTISLTRPKVIDDNVVFHAVFKLVYSQISPDETEKESASNICEQPAESQEYSQNLNDNYLKESKEQHIIGGIVQNNIDLSDSMAHSQNQSNFMSRENISNYTGEIEKLNGRYSINVDNIAQLFDSQVSQDVFTSNSRVVTSNSNSNFVNGDYEEVKIRDESTSLTLNYHRQSVEKLVEKIATLEAVIESKENTERNLRYELASRLEEVNCLNETIGKREYEEQQLRQYNKNLMQKVHQMQQRCIDAEHELEELSEKHRVVCLTVETMEQNFTKLNEELSLTKQELSVTREKLNQQNIALKSMSSLTQKKCLSILHSLKDLHQITNTFGLVPLSSSNRVFDHTFFISTPWRNSKRPIEKQFYLSGAQTERPHKMKASPMTSVRSNCDFSSYQTSNSRGKVNQDYRDSCSFPRTNRSVQDSNIDVVNGIGFDEVEKSVNLISSSGSIDKFISSVSTLEDQLLSKSSWGFDYNDNNNENLPFVNNQTSNKTLSSNEDSLTASNSNKDIKSISELVPTNLA</sequence>